<protein>
    <recommendedName>
        <fullName evidence="4">DUF304 domain-containing protein</fullName>
    </recommendedName>
</protein>
<evidence type="ECO:0000313" key="2">
    <source>
        <dbReference type="EMBL" id="PGH21033.1"/>
    </source>
</evidence>
<organism evidence="2 3">
    <name type="scientific">Fusobacterium nucleatum subsp. polymorphum</name>
    <name type="common">Fusobacterium polymorphum</name>
    <dbReference type="NCBI Taxonomy" id="76857"/>
    <lineage>
        <taxon>Bacteria</taxon>
        <taxon>Fusobacteriati</taxon>
        <taxon>Fusobacteriota</taxon>
        <taxon>Fusobacteriia</taxon>
        <taxon>Fusobacteriales</taxon>
        <taxon>Fusobacteriaceae</taxon>
        <taxon>Fusobacterium</taxon>
    </lineage>
</organism>
<dbReference type="STRING" id="76857.RO02_07670"/>
<feature type="transmembrane region" description="Helical" evidence="1">
    <location>
        <begin position="28"/>
        <end position="49"/>
    </location>
</feature>
<sequence length="188" mass="22358">MKFFSPKIIIEKRYRYLKIDKKVNFQKILLNIIFLIILLVILKKIIPIINNYELYSFSFFTSLVIILNFFLFFVILTFKNLSNESLEIDSRKIVIKKKFIFFCYYNKEITIKEIMGITYKGWYFITAANIFNNVNNSIIIQANTGLEEDEEFFFGTGIGLKIYGIFQKTLKEILGENSKKLDFIYAKY</sequence>
<dbReference type="Proteomes" id="UP000222862">
    <property type="component" value="Unassembled WGS sequence"/>
</dbReference>
<name>A0A2B7YJ34_FUSNP</name>
<dbReference type="RefSeq" id="WP_029490973.1">
    <property type="nucleotide sequence ID" value="NZ_NJGI01000004.1"/>
</dbReference>
<evidence type="ECO:0000256" key="1">
    <source>
        <dbReference type="SAM" id="Phobius"/>
    </source>
</evidence>
<feature type="transmembrane region" description="Helical" evidence="1">
    <location>
        <begin position="55"/>
        <end position="78"/>
    </location>
</feature>
<keyword evidence="1" id="KW-0812">Transmembrane</keyword>
<dbReference type="EMBL" id="NJGI01000004">
    <property type="protein sequence ID" value="PGH21033.1"/>
    <property type="molecule type" value="Genomic_DNA"/>
</dbReference>
<comment type="caution">
    <text evidence="2">The sequence shown here is derived from an EMBL/GenBank/DDBJ whole genome shotgun (WGS) entry which is preliminary data.</text>
</comment>
<proteinExistence type="predicted"/>
<accession>A0A2B7YJ34</accession>
<keyword evidence="1" id="KW-1133">Transmembrane helix</keyword>
<keyword evidence="1" id="KW-0472">Membrane</keyword>
<gene>
    <name evidence="2" type="ORF">RN96_08250</name>
</gene>
<dbReference type="AlphaFoldDB" id="A0A2B7YJ34"/>
<evidence type="ECO:0000313" key="3">
    <source>
        <dbReference type="Proteomes" id="UP000222862"/>
    </source>
</evidence>
<reference evidence="2 3" key="1">
    <citation type="submission" date="2017-06" db="EMBL/GenBank/DDBJ databases">
        <title>Genome sequencing of Fusobacterium nucleatum subsp. polymorphum KCOM 1232 (=ChDC F37).</title>
        <authorList>
            <person name="Kook J.-K."/>
            <person name="Park S.-N."/>
            <person name="Lim Y.K."/>
            <person name="Roh H."/>
        </authorList>
    </citation>
    <scope>NUCLEOTIDE SEQUENCE [LARGE SCALE GENOMIC DNA]</scope>
    <source>
        <strain evidence="3">KCOM 1232 ( ChDC F37)</strain>
    </source>
</reference>
<evidence type="ECO:0008006" key="4">
    <source>
        <dbReference type="Google" id="ProtNLM"/>
    </source>
</evidence>